<dbReference type="InterPro" id="IPR036614">
    <property type="entry name" value="RusA-like_sf"/>
</dbReference>
<keyword evidence="2" id="KW-1185">Reference proteome</keyword>
<protein>
    <recommendedName>
        <fullName evidence="3">Holliday junction resolvase RusA (Prophage-encoded endonuclease)</fullName>
    </recommendedName>
</protein>
<dbReference type="AlphaFoldDB" id="A0A1I0BKJ8"/>
<accession>A0A1I0BKJ8</accession>
<dbReference type="GO" id="GO:0006310">
    <property type="term" value="P:DNA recombination"/>
    <property type="evidence" value="ECO:0007669"/>
    <property type="project" value="InterPro"/>
</dbReference>
<gene>
    <name evidence="1" type="ORF">SAMN04489758_101160</name>
</gene>
<reference evidence="2" key="1">
    <citation type="submission" date="2016-10" db="EMBL/GenBank/DDBJ databases">
        <authorList>
            <person name="Varghese N."/>
            <person name="Submissions S."/>
        </authorList>
    </citation>
    <scope>NUCLEOTIDE SEQUENCE [LARGE SCALE GENOMIC DNA]</scope>
    <source>
        <strain evidence="2">DSM 1551</strain>
    </source>
</reference>
<dbReference type="EMBL" id="FOIN01000001">
    <property type="protein sequence ID" value="SET07377.1"/>
    <property type="molecule type" value="Genomic_DNA"/>
</dbReference>
<dbReference type="Proteomes" id="UP000198558">
    <property type="component" value="Unassembled WGS sequence"/>
</dbReference>
<organism evidence="1 2">
    <name type="scientific">Thomasclavelia cocleata</name>
    <dbReference type="NCBI Taxonomy" id="69824"/>
    <lineage>
        <taxon>Bacteria</taxon>
        <taxon>Bacillati</taxon>
        <taxon>Bacillota</taxon>
        <taxon>Erysipelotrichia</taxon>
        <taxon>Erysipelotrichales</taxon>
        <taxon>Coprobacillaceae</taxon>
        <taxon>Thomasclavelia</taxon>
    </lineage>
</organism>
<dbReference type="GO" id="GO:0006281">
    <property type="term" value="P:DNA repair"/>
    <property type="evidence" value="ECO:0007669"/>
    <property type="project" value="InterPro"/>
</dbReference>
<dbReference type="SUPFAM" id="SSF103084">
    <property type="entry name" value="Holliday junction resolvase RusA"/>
    <property type="match status" value="1"/>
</dbReference>
<evidence type="ECO:0000313" key="1">
    <source>
        <dbReference type="EMBL" id="SET07377.1"/>
    </source>
</evidence>
<evidence type="ECO:0008006" key="3">
    <source>
        <dbReference type="Google" id="ProtNLM"/>
    </source>
</evidence>
<proteinExistence type="predicted"/>
<dbReference type="GeneID" id="78287204"/>
<evidence type="ECO:0000313" key="2">
    <source>
        <dbReference type="Proteomes" id="UP000198558"/>
    </source>
</evidence>
<sequence>MKLKLIIDNNVLDKYNKYYFKKHPRARKVPIEKPIHPSINVWMILMRPAMNLLKQKWKDFIIWYINDLGYQDFKIGNCIIEYTYFMPTKRRADNDNMTPKFINDGLVESGFLVDDDYKHLKKIILACDYDKNNPRTEIVVYINGQINIEEVIE</sequence>
<dbReference type="RefSeq" id="WP_180320333.1">
    <property type="nucleotide sequence ID" value="NZ_FOIN01000001.1"/>
</dbReference>
<dbReference type="Gene3D" id="3.30.1330.70">
    <property type="entry name" value="Holliday junction resolvase RusA"/>
    <property type="match status" value="1"/>
</dbReference>
<name>A0A1I0BKJ8_9FIRM</name>
<dbReference type="GO" id="GO:0000287">
    <property type="term" value="F:magnesium ion binding"/>
    <property type="evidence" value="ECO:0007669"/>
    <property type="project" value="InterPro"/>
</dbReference>